<feature type="repeat" description="TPR" evidence="1">
    <location>
        <begin position="307"/>
        <end position="340"/>
    </location>
</feature>
<dbReference type="Gene3D" id="1.10.3290.20">
    <property type="match status" value="1"/>
</dbReference>
<feature type="chain" id="PRO_5025457715" evidence="3">
    <location>
        <begin position="25"/>
        <end position="1010"/>
    </location>
</feature>
<keyword evidence="1" id="KW-0802">TPR repeat</keyword>
<dbReference type="Gene3D" id="3.40.30.10">
    <property type="entry name" value="Glutaredoxin"/>
    <property type="match status" value="1"/>
</dbReference>
<evidence type="ECO:0000313" key="5">
    <source>
        <dbReference type="Proteomes" id="UP000438429"/>
    </source>
</evidence>
<evidence type="ECO:0000256" key="2">
    <source>
        <dbReference type="SAM" id="MobiDB-lite"/>
    </source>
</evidence>
<feature type="repeat" description="TPR" evidence="1">
    <location>
        <begin position="239"/>
        <end position="272"/>
    </location>
</feature>
<dbReference type="EMBL" id="VEVO01000022">
    <property type="protein sequence ID" value="KAF0023829.1"/>
    <property type="molecule type" value="Genomic_DNA"/>
</dbReference>
<dbReference type="Proteomes" id="UP000438429">
    <property type="component" value="Unassembled WGS sequence"/>
</dbReference>
<dbReference type="SMART" id="SM00028">
    <property type="entry name" value="TPR"/>
    <property type="match status" value="6"/>
</dbReference>
<feature type="region of interest" description="Disordered" evidence="2">
    <location>
        <begin position="785"/>
        <end position="822"/>
    </location>
</feature>
<feature type="repeat" description="TPR" evidence="1">
    <location>
        <begin position="205"/>
        <end position="238"/>
    </location>
</feature>
<evidence type="ECO:0000313" key="4">
    <source>
        <dbReference type="EMBL" id="KAF0023829.1"/>
    </source>
</evidence>
<dbReference type="PANTHER" id="PTHR44523:SF1">
    <property type="entry name" value="TETRATRICOPEPTIDE REPEAT PROTEIN 13"/>
    <property type="match status" value="1"/>
</dbReference>
<dbReference type="PANTHER" id="PTHR44523">
    <property type="entry name" value="TETRATRICOPEPTIDE REPEAT PROTEIN 13"/>
    <property type="match status" value="1"/>
</dbReference>
<sequence length="1010" mass="113689">MAPASRAVVLTALPLLCLCPAIFCTEFFSTLTLFNNELHKQGCSSLSEWEEYAADCESSILQLEDPDCEEGSNPPCESNQAKLFIEQKKIPFPVVNHNTNEELAIGYVLIGNGLYDEAIKHFSLLLQGDPELVSAIYGRGIAYGKKSLQDIKNADLALYELNRVITLEPNWPEVYEQRAEILSPLGRISEALGDLTKAIQLQPSARLYRHRGTLLFISEDYVAAMEDFQQSLELKKNQPIAMLYKGLTFFHRGMLKEAIETFKEALRLKSDFIDAYKSLGQAYRELGDFESAMESFQKALMLNQNHIQSLQLRGMMLYHHGSLQEAIGNFKRCLQLEPYNEVCQYMKGLSHVAMGQFYEGIKAQTKVMLNDPLLGQKASSEYLKVKYLREYSRYLHSHLDIPVAEYNVDQDLPGNFKNHWAKNLPFLIEDYEEQPGLQPHIKDVLPQNFDSYSSEVQKLICTADHLGALMQYDTPGFLPNRRIHRAMGLATLEVMQAMHRTWSNSKVRVNGKTRQMQWRDMFDIAVKWRRIADPDQPVLWLDQMPARSLSRGFNNHINLIRGQIINIRYLAYFDNILDFIKDRILVYHGAYNPRGLLEVRQALEDVNKVEDLLPIMKQFNSKTRDGFTVNSKVPSMKDSGKEYDGFTITITGDRVGNMLFSVETQTTEDRTQQYQSEIESIYKDLTAKGKALMLSTELGDAEALCNLILSLVYYFCNLMPLSRGSSVVAYSVVMGALMASGKEVVGRIPKGKLVDFEAMTTPSPDSFSKTARSWMNLKSLAGGFHPTQDHHVIGPDPRRDGLLQEERDSGRVPGSGAEAAAGPHQTLRMTAVTGPRGRAGGQSGRSTSTPFTVMTYYQEKGHFNKPQSVSVTESHRPAKAALEARSLRVLVVAFGGEEGARLWLEQTGCAFDMLLDPHRKIYRHFGLGSSCARVMRFGVLLQYSEYKAVDRDFPDVPPRLLEDIFQMGGDFLLSEEGTVLLSHICKNPMDRPTVGDVLQAADAASSASRP</sequence>
<feature type="compositionally biased region" description="Basic and acidic residues" evidence="2">
    <location>
        <begin position="787"/>
        <end position="810"/>
    </location>
</feature>
<keyword evidence="3" id="KW-0732">Signal</keyword>
<protein>
    <submittedName>
        <fullName evidence="4">Uncharacterized protein</fullName>
    </submittedName>
</protein>
<comment type="caution">
    <text evidence="4">The sequence shown here is derived from an EMBL/GenBank/DDBJ whole genome shotgun (WGS) entry which is preliminary data.</text>
</comment>
<name>A0A6A4RU26_SCOMX</name>
<evidence type="ECO:0000256" key="1">
    <source>
        <dbReference type="PROSITE-ProRule" id="PRU00339"/>
    </source>
</evidence>
<dbReference type="AlphaFoldDB" id="A0A6A4RU26"/>
<dbReference type="PROSITE" id="PS50293">
    <property type="entry name" value="TPR_REGION"/>
    <property type="match status" value="1"/>
</dbReference>
<feature type="signal peptide" evidence="3">
    <location>
        <begin position="1"/>
        <end position="24"/>
    </location>
</feature>
<gene>
    <name evidence="4" type="ORF">F2P81_024459</name>
</gene>
<feature type="repeat" description="TPR" evidence="1">
    <location>
        <begin position="273"/>
        <end position="306"/>
    </location>
</feature>
<dbReference type="Pfam" id="PF00515">
    <property type="entry name" value="TPR_1"/>
    <property type="match status" value="1"/>
</dbReference>
<dbReference type="InterPro" id="IPR011990">
    <property type="entry name" value="TPR-like_helical_dom_sf"/>
</dbReference>
<dbReference type="Pfam" id="PF13911">
    <property type="entry name" value="AhpC-TSA_2"/>
    <property type="match status" value="1"/>
</dbReference>
<evidence type="ECO:0000256" key="3">
    <source>
        <dbReference type="SAM" id="SignalP"/>
    </source>
</evidence>
<dbReference type="SUPFAM" id="SSF48452">
    <property type="entry name" value="TPR-like"/>
    <property type="match status" value="2"/>
</dbReference>
<reference evidence="4 5" key="1">
    <citation type="submission" date="2019-06" db="EMBL/GenBank/DDBJ databases">
        <title>Draft genomes of female and male turbot (Scophthalmus maximus).</title>
        <authorList>
            <person name="Xu H."/>
            <person name="Xu X.-W."/>
            <person name="Shao C."/>
            <person name="Chen S."/>
        </authorList>
    </citation>
    <scope>NUCLEOTIDE SEQUENCE [LARGE SCALE GENOMIC DNA]</scope>
    <source>
        <strain evidence="4">Ysfricsl-2016a</strain>
        <tissue evidence="4">Blood</tissue>
    </source>
</reference>
<dbReference type="PROSITE" id="PS50005">
    <property type="entry name" value="TPR"/>
    <property type="match status" value="4"/>
</dbReference>
<dbReference type="InterPro" id="IPR032801">
    <property type="entry name" value="PXL2A/B/C"/>
</dbReference>
<dbReference type="InterPro" id="IPR019734">
    <property type="entry name" value="TPR_rpt"/>
</dbReference>
<dbReference type="Gene3D" id="1.25.40.10">
    <property type="entry name" value="Tetratricopeptide repeat domain"/>
    <property type="match status" value="2"/>
</dbReference>
<accession>A0A6A4RU26</accession>
<proteinExistence type="predicted"/>
<organism evidence="4 5">
    <name type="scientific">Scophthalmus maximus</name>
    <name type="common">Turbot</name>
    <name type="synonym">Psetta maxima</name>
    <dbReference type="NCBI Taxonomy" id="52904"/>
    <lineage>
        <taxon>Eukaryota</taxon>
        <taxon>Metazoa</taxon>
        <taxon>Chordata</taxon>
        <taxon>Craniata</taxon>
        <taxon>Vertebrata</taxon>
        <taxon>Euteleostomi</taxon>
        <taxon>Actinopterygii</taxon>
        <taxon>Neopterygii</taxon>
        <taxon>Teleostei</taxon>
        <taxon>Neoteleostei</taxon>
        <taxon>Acanthomorphata</taxon>
        <taxon>Carangaria</taxon>
        <taxon>Pleuronectiformes</taxon>
        <taxon>Pleuronectoidei</taxon>
        <taxon>Scophthalmidae</taxon>
        <taxon>Scophthalmus</taxon>
    </lineage>
</organism>